<keyword evidence="2" id="KW-1185">Reference proteome</keyword>
<organism evidence="1 2">
    <name type="scientific">Laodelphax striatellus</name>
    <name type="common">Small brown planthopper</name>
    <name type="synonym">Delphax striatella</name>
    <dbReference type="NCBI Taxonomy" id="195883"/>
    <lineage>
        <taxon>Eukaryota</taxon>
        <taxon>Metazoa</taxon>
        <taxon>Ecdysozoa</taxon>
        <taxon>Arthropoda</taxon>
        <taxon>Hexapoda</taxon>
        <taxon>Insecta</taxon>
        <taxon>Pterygota</taxon>
        <taxon>Neoptera</taxon>
        <taxon>Paraneoptera</taxon>
        <taxon>Hemiptera</taxon>
        <taxon>Auchenorrhyncha</taxon>
        <taxon>Fulgoroidea</taxon>
        <taxon>Delphacidae</taxon>
        <taxon>Criomorphinae</taxon>
        <taxon>Laodelphax</taxon>
    </lineage>
</organism>
<accession>A0A482X8H4</accession>
<sequence length="101" mass="11468">MYRHERDSAGFYEGLSPESKLQQASRCLTRNHRFLWAASENMHVLNVLGPWGEGGGRTSARGSEAAAVLLLLEYFKQEKIEIFSRCLVHCCCRLESSELFS</sequence>
<name>A0A482X8H4_LAOST</name>
<dbReference type="AlphaFoldDB" id="A0A482X8H4"/>
<proteinExistence type="predicted"/>
<protein>
    <submittedName>
        <fullName evidence="1">Uncharacterized protein</fullName>
    </submittedName>
</protein>
<reference evidence="1 2" key="1">
    <citation type="journal article" date="2017" name="Gigascience">
        <title>Genome sequence of the small brown planthopper, Laodelphax striatellus.</title>
        <authorList>
            <person name="Zhu J."/>
            <person name="Jiang F."/>
            <person name="Wang X."/>
            <person name="Yang P."/>
            <person name="Bao Y."/>
            <person name="Zhao W."/>
            <person name="Wang W."/>
            <person name="Lu H."/>
            <person name="Wang Q."/>
            <person name="Cui N."/>
            <person name="Li J."/>
            <person name="Chen X."/>
            <person name="Luo L."/>
            <person name="Yu J."/>
            <person name="Kang L."/>
            <person name="Cui F."/>
        </authorList>
    </citation>
    <scope>NUCLEOTIDE SEQUENCE [LARGE SCALE GENOMIC DNA]</scope>
    <source>
        <strain evidence="1">Lst14</strain>
    </source>
</reference>
<gene>
    <name evidence="1" type="ORF">LSTR_LSTR009940</name>
</gene>
<comment type="caution">
    <text evidence="1">The sequence shown here is derived from an EMBL/GenBank/DDBJ whole genome shotgun (WGS) entry which is preliminary data.</text>
</comment>
<dbReference type="Proteomes" id="UP000291343">
    <property type="component" value="Unassembled WGS sequence"/>
</dbReference>
<evidence type="ECO:0000313" key="1">
    <source>
        <dbReference type="EMBL" id="RZF41982.1"/>
    </source>
</evidence>
<dbReference type="EMBL" id="QKKF02015777">
    <property type="protein sequence ID" value="RZF41982.1"/>
    <property type="molecule type" value="Genomic_DNA"/>
</dbReference>
<dbReference type="InParanoid" id="A0A482X8H4"/>
<evidence type="ECO:0000313" key="2">
    <source>
        <dbReference type="Proteomes" id="UP000291343"/>
    </source>
</evidence>